<evidence type="ECO:0000259" key="8">
    <source>
        <dbReference type="SMART" id="SM00244"/>
    </source>
</evidence>
<dbReference type="PANTHER" id="PTHR42911:SF1">
    <property type="entry name" value="MODULATOR OF FTSH PROTEASE HFLC"/>
    <property type="match status" value="1"/>
</dbReference>
<keyword evidence="4 7" id="KW-1133">Transmembrane helix</keyword>
<dbReference type="Proteomes" id="UP000001572">
    <property type="component" value="Chromosome"/>
</dbReference>
<protein>
    <recommendedName>
        <fullName evidence="6">Protein HflC</fullName>
    </recommendedName>
</protein>
<gene>
    <name evidence="9" type="ordered locus">Amet_3103</name>
</gene>
<keyword evidence="3 7" id="KW-0812">Transmembrane</keyword>
<evidence type="ECO:0000256" key="3">
    <source>
        <dbReference type="ARBA" id="ARBA00022692"/>
    </source>
</evidence>
<dbReference type="MEROPS" id="I87.001"/>
<feature type="transmembrane region" description="Helical" evidence="7">
    <location>
        <begin position="21"/>
        <end position="40"/>
    </location>
</feature>
<accession>A6TSS5</accession>
<dbReference type="InterPro" id="IPR001107">
    <property type="entry name" value="Band_7"/>
</dbReference>
<dbReference type="Pfam" id="PF01145">
    <property type="entry name" value="Band_7"/>
    <property type="match status" value="1"/>
</dbReference>
<name>A6TSS5_ALKMQ</name>
<reference evidence="10" key="1">
    <citation type="journal article" date="2016" name="Genome Announc.">
        <title>Complete genome sequence of Alkaliphilus metalliredigens strain QYMF, an alkaliphilic and metal-reducing bacterium isolated from borax-contaminated leachate ponds.</title>
        <authorList>
            <person name="Hwang C."/>
            <person name="Copeland A."/>
            <person name="Lucas S."/>
            <person name="Lapidus A."/>
            <person name="Barry K."/>
            <person name="Detter J.C."/>
            <person name="Glavina Del Rio T."/>
            <person name="Hammon N."/>
            <person name="Israni S."/>
            <person name="Dalin E."/>
            <person name="Tice H."/>
            <person name="Pitluck S."/>
            <person name="Chertkov O."/>
            <person name="Brettin T."/>
            <person name="Bruce D."/>
            <person name="Han C."/>
            <person name="Schmutz J."/>
            <person name="Larimer F."/>
            <person name="Land M.L."/>
            <person name="Hauser L."/>
            <person name="Kyrpides N."/>
            <person name="Mikhailova N."/>
            <person name="Ye Q."/>
            <person name="Zhou J."/>
            <person name="Richardson P."/>
            <person name="Fields M.W."/>
        </authorList>
    </citation>
    <scope>NUCLEOTIDE SEQUENCE [LARGE SCALE GENOMIC DNA]</scope>
    <source>
        <strain evidence="10">QYMF</strain>
    </source>
</reference>
<evidence type="ECO:0000256" key="1">
    <source>
        <dbReference type="ARBA" id="ARBA00004370"/>
    </source>
</evidence>
<dbReference type="PANTHER" id="PTHR42911">
    <property type="entry name" value="MODULATOR OF FTSH PROTEASE HFLC"/>
    <property type="match status" value="1"/>
</dbReference>
<keyword evidence="5 7" id="KW-0472">Membrane</keyword>
<dbReference type="CDD" id="cd03405">
    <property type="entry name" value="SPFH_HflC"/>
    <property type="match status" value="1"/>
</dbReference>
<dbReference type="InterPro" id="IPR010200">
    <property type="entry name" value="HflC"/>
</dbReference>
<comment type="function">
    <text evidence="6">HflC and HflK could regulate a protease.</text>
</comment>
<dbReference type="HOGENOM" id="CLU_059167_1_0_9"/>
<dbReference type="SMART" id="SM00244">
    <property type="entry name" value="PHB"/>
    <property type="match status" value="1"/>
</dbReference>
<evidence type="ECO:0000256" key="7">
    <source>
        <dbReference type="SAM" id="Phobius"/>
    </source>
</evidence>
<evidence type="ECO:0000313" key="9">
    <source>
        <dbReference type="EMBL" id="ABR49243.1"/>
    </source>
</evidence>
<sequence>MEPQEQRSTTEKIKELGSLGSRVAMIVVALVIIVGGFNLFTYTVSESELGILTQFTEVKKIIVSEKTPELVERTMENNQLGQVEIIEGKGLFFKLPWQRAETYTDKLLTFDSNAREVITRDKNKIILDNFAQWKIVNPALFKISVRTEGAAHTRLDDLLYSAINEEIGRATTDTVISDREYARQLSERVAESVNRSVAGLGIKVMDVRIKRTDLPEANSANIYNRMKTERERIARQFRSEGAEEALMITSEADMEATILNAEAYEEAQTIRGEGDAEAIRIYAEAHNKDPEFYEFYRTLQAYTKTIDGQTKMVIDSNSPFAKYLLNP</sequence>
<dbReference type="OrthoDB" id="9809197at2"/>
<dbReference type="STRING" id="293826.Amet_3103"/>
<evidence type="ECO:0000256" key="4">
    <source>
        <dbReference type="ARBA" id="ARBA00022989"/>
    </source>
</evidence>
<dbReference type="GO" id="GO:0016020">
    <property type="term" value="C:membrane"/>
    <property type="evidence" value="ECO:0007669"/>
    <property type="project" value="UniProtKB-SubCell"/>
</dbReference>
<feature type="domain" description="Band 7" evidence="8">
    <location>
        <begin position="39"/>
        <end position="226"/>
    </location>
</feature>
<dbReference type="AlphaFoldDB" id="A6TSS5"/>
<dbReference type="NCBIfam" id="TIGR01932">
    <property type="entry name" value="hflC"/>
    <property type="match status" value="1"/>
</dbReference>
<dbReference type="InterPro" id="IPR036013">
    <property type="entry name" value="Band_7/SPFH_dom_sf"/>
</dbReference>
<evidence type="ECO:0000256" key="6">
    <source>
        <dbReference type="PIRNR" id="PIRNR005651"/>
    </source>
</evidence>
<comment type="similarity">
    <text evidence="2 6">Belongs to the band 7/mec-2 family. HflC subfamily.</text>
</comment>
<evidence type="ECO:0000313" key="10">
    <source>
        <dbReference type="Proteomes" id="UP000001572"/>
    </source>
</evidence>
<organism evidence="9 10">
    <name type="scientific">Alkaliphilus metalliredigens (strain QYMF)</name>
    <dbReference type="NCBI Taxonomy" id="293826"/>
    <lineage>
        <taxon>Bacteria</taxon>
        <taxon>Bacillati</taxon>
        <taxon>Bacillota</taxon>
        <taxon>Clostridia</taxon>
        <taxon>Peptostreptococcales</taxon>
        <taxon>Natronincolaceae</taxon>
        <taxon>Alkaliphilus</taxon>
    </lineage>
</organism>
<evidence type="ECO:0000256" key="5">
    <source>
        <dbReference type="ARBA" id="ARBA00023136"/>
    </source>
</evidence>
<dbReference type="RefSeq" id="WP_012064209.1">
    <property type="nucleotide sequence ID" value="NC_009633.1"/>
</dbReference>
<keyword evidence="10" id="KW-1185">Reference proteome</keyword>
<dbReference type="KEGG" id="amt:Amet_3103"/>
<evidence type="ECO:0000256" key="2">
    <source>
        <dbReference type="ARBA" id="ARBA00007862"/>
    </source>
</evidence>
<dbReference type="EMBL" id="CP000724">
    <property type="protein sequence ID" value="ABR49243.1"/>
    <property type="molecule type" value="Genomic_DNA"/>
</dbReference>
<dbReference type="SUPFAM" id="SSF117892">
    <property type="entry name" value="Band 7/SPFH domain"/>
    <property type="match status" value="1"/>
</dbReference>
<proteinExistence type="inferred from homology"/>
<dbReference type="eggNOG" id="COG0330">
    <property type="taxonomic scope" value="Bacteria"/>
</dbReference>
<comment type="subcellular location">
    <subcellularLocation>
        <location evidence="1">Membrane</location>
    </subcellularLocation>
</comment>
<dbReference type="Gene3D" id="3.30.479.30">
    <property type="entry name" value="Band 7 domain"/>
    <property type="match status" value="1"/>
</dbReference>
<dbReference type="PIRSF" id="PIRSF005651">
    <property type="entry name" value="HflC"/>
    <property type="match status" value="1"/>
</dbReference>